<dbReference type="InterPro" id="IPR025948">
    <property type="entry name" value="HTH-like_dom"/>
</dbReference>
<name>A0ABV4RC74_9ACTN</name>
<dbReference type="Pfam" id="PF13276">
    <property type="entry name" value="HTH_21"/>
    <property type="match status" value="1"/>
</dbReference>
<organism evidence="2 3">
    <name type="scientific">Actinomadura chokoriensis</name>
    <dbReference type="NCBI Taxonomy" id="454156"/>
    <lineage>
        <taxon>Bacteria</taxon>
        <taxon>Bacillati</taxon>
        <taxon>Actinomycetota</taxon>
        <taxon>Actinomycetes</taxon>
        <taxon>Streptosporangiales</taxon>
        <taxon>Thermomonosporaceae</taxon>
        <taxon>Actinomadura</taxon>
    </lineage>
</organism>
<accession>A0ABV4RC74</accession>
<comment type="caution">
    <text evidence="2">The sequence shown here is derived from an EMBL/GenBank/DDBJ whole genome shotgun (WGS) entry which is preliminary data.</text>
</comment>
<dbReference type="Proteomes" id="UP001569904">
    <property type="component" value="Unassembled WGS sequence"/>
</dbReference>
<reference evidence="2 3" key="1">
    <citation type="submission" date="2023-11" db="EMBL/GenBank/DDBJ databases">
        <title>Actinomadura monticuli sp. nov., isolated from volcanic ash.</title>
        <authorList>
            <person name="Lee S.D."/>
            <person name="Yang H."/>
            <person name="Kim I.S."/>
        </authorList>
    </citation>
    <scope>NUCLEOTIDE SEQUENCE [LARGE SCALE GENOMIC DNA]</scope>
    <source>
        <strain evidence="2 3">DSM 45346</strain>
    </source>
</reference>
<sequence>MPVTKRAVELVRQVVSPKKTFEALAVMADEGLPVQVACRVLDLSESGYYAWRARPPSPRSLRHAWLTERIKRIHAASRGTYGARCVHAELTLGSGLVVAHGTVEMLM</sequence>
<keyword evidence="3" id="KW-1185">Reference proteome</keyword>
<dbReference type="RefSeq" id="WP_371946395.1">
    <property type="nucleotide sequence ID" value="NZ_JAXCEH010000051.1"/>
</dbReference>
<gene>
    <name evidence="2" type="ORF">SM436_37290</name>
</gene>
<dbReference type="InterPro" id="IPR050900">
    <property type="entry name" value="Transposase_IS3/IS150/IS904"/>
</dbReference>
<feature type="domain" description="HTH-like" evidence="1">
    <location>
        <begin position="66"/>
        <end position="107"/>
    </location>
</feature>
<evidence type="ECO:0000313" key="3">
    <source>
        <dbReference type="Proteomes" id="UP001569904"/>
    </source>
</evidence>
<evidence type="ECO:0000259" key="1">
    <source>
        <dbReference type="Pfam" id="PF13276"/>
    </source>
</evidence>
<dbReference type="PANTHER" id="PTHR46889:SF4">
    <property type="entry name" value="TRANSPOSASE INSO FOR INSERTION SEQUENCE ELEMENT IS911B-RELATED"/>
    <property type="match status" value="1"/>
</dbReference>
<evidence type="ECO:0000313" key="2">
    <source>
        <dbReference type="EMBL" id="MFA1559378.1"/>
    </source>
</evidence>
<protein>
    <submittedName>
        <fullName evidence="2">IS3 family transposase</fullName>
    </submittedName>
</protein>
<dbReference type="PANTHER" id="PTHR46889">
    <property type="entry name" value="TRANSPOSASE INSF FOR INSERTION SEQUENCE IS3B-RELATED"/>
    <property type="match status" value="1"/>
</dbReference>
<proteinExistence type="predicted"/>
<dbReference type="EMBL" id="JAXCEH010000051">
    <property type="protein sequence ID" value="MFA1559378.1"/>
    <property type="molecule type" value="Genomic_DNA"/>
</dbReference>